<organism evidence="2">
    <name type="scientific">Caldithrix abyssi</name>
    <dbReference type="NCBI Taxonomy" id="187145"/>
    <lineage>
        <taxon>Bacteria</taxon>
        <taxon>Pseudomonadati</taxon>
        <taxon>Calditrichota</taxon>
        <taxon>Calditrichia</taxon>
        <taxon>Calditrichales</taxon>
        <taxon>Calditrichaceae</taxon>
        <taxon>Caldithrix</taxon>
    </lineage>
</organism>
<dbReference type="AlphaFoldDB" id="A0A7V1LP75"/>
<dbReference type="Pfam" id="PF00206">
    <property type="entry name" value="Lyase_1"/>
    <property type="match status" value="1"/>
</dbReference>
<sequence>MADKKLWQSAETPLNTLIEAYTVGDDYLTDGELLPFDLRASEAHGAMLHKQGVLSDDEWRALQKGLREIGELWEQGRFSIRPEQEDGHTAIEQFLTEKYGEAGKKIHTGRSRNDQALVMLRL</sequence>
<reference evidence="2" key="1">
    <citation type="journal article" date="2020" name="mSystems">
        <title>Genome- and Community-Level Interaction Insights into Carbon Utilization and Element Cycling Functions of Hydrothermarchaeota in Hydrothermal Sediment.</title>
        <authorList>
            <person name="Zhou Z."/>
            <person name="Liu Y."/>
            <person name="Xu W."/>
            <person name="Pan J."/>
            <person name="Luo Z.H."/>
            <person name="Li M."/>
        </authorList>
    </citation>
    <scope>NUCLEOTIDE SEQUENCE [LARGE SCALE GENOMIC DNA]</scope>
    <source>
        <strain evidence="2">HyVt-456</strain>
    </source>
</reference>
<dbReference type="GO" id="GO:0004056">
    <property type="term" value="F:argininosuccinate lyase activity"/>
    <property type="evidence" value="ECO:0007669"/>
    <property type="project" value="InterPro"/>
</dbReference>
<proteinExistence type="predicted"/>
<feature type="domain" description="Fumarate lyase N-terminal" evidence="1">
    <location>
        <begin position="38"/>
        <end position="120"/>
    </location>
</feature>
<dbReference type="InterPro" id="IPR024083">
    <property type="entry name" value="Fumarase/histidase_N"/>
</dbReference>
<comment type="caution">
    <text evidence="2">The sequence shown here is derived from an EMBL/GenBank/DDBJ whole genome shotgun (WGS) entry which is preliminary data.</text>
</comment>
<dbReference type="Gene3D" id="1.10.275.10">
    <property type="entry name" value="Fumarase/aspartase (N-terminal domain)"/>
    <property type="match status" value="1"/>
</dbReference>
<evidence type="ECO:0000259" key="1">
    <source>
        <dbReference type="Pfam" id="PF00206"/>
    </source>
</evidence>
<dbReference type="PANTHER" id="PTHR43814:SF1">
    <property type="entry name" value="ARGININOSUCCINATE LYASE"/>
    <property type="match status" value="1"/>
</dbReference>
<gene>
    <name evidence="2" type="ORF">ENJ10_13005</name>
</gene>
<dbReference type="SUPFAM" id="SSF48557">
    <property type="entry name" value="L-aspartase-like"/>
    <property type="match status" value="1"/>
</dbReference>
<evidence type="ECO:0000313" key="2">
    <source>
        <dbReference type="EMBL" id="HED11603.1"/>
    </source>
</evidence>
<dbReference type="PANTHER" id="PTHR43814">
    <property type="entry name" value="ARGININOSUCCINATE LYASE"/>
    <property type="match status" value="1"/>
</dbReference>
<dbReference type="InterPro" id="IPR022761">
    <property type="entry name" value="Fumarate_lyase_N"/>
</dbReference>
<name>A0A7V1LP75_CALAY</name>
<dbReference type="InterPro" id="IPR008948">
    <property type="entry name" value="L-Aspartase-like"/>
</dbReference>
<protein>
    <submittedName>
        <fullName evidence="2">Argininosuccinate lyase</fullName>
    </submittedName>
</protein>
<dbReference type="GO" id="GO:0042450">
    <property type="term" value="P:L-arginine biosynthetic process via ornithine"/>
    <property type="evidence" value="ECO:0007669"/>
    <property type="project" value="InterPro"/>
</dbReference>
<dbReference type="EMBL" id="DRLD01000368">
    <property type="protein sequence ID" value="HED11603.1"/>
    <property type="molecule type" value="Genomic_DNA"/>
</dbReference>
<dbReference type="GO" id="GO:0005829">
    <property type="term" value="C:cytosol"/>
    <property type="evidence" value="ECO:0007669"/>
    <property type="project" value="TreeGrafter"/>
</dbReference>
<feature type="non-terminal residue" evidence="2">
    <location>
        <position position="122"/>
    </location>
</feature>
<keyword evidence="2" id="KW-0456">Lyase</keyword>
<dbReference type="InterPro" id="IPR009049">
    <property type="entry name" value="Argininosuccinate_lyase"/>
</dbReference>
<accession>A0A7V1LP75</accession>
<dbReference type="Proteomes" id="UP000886005">
    <property type="component" value="Unassembled WGS sequence"/>
</dbReference>